<reference evidence="5 6" key="1">
    <citation type="journal article" date="2021" name="Mol. Plant">
        <title>Genomic insights into the fast growth of paulownias and the formation of Paulownia witches' broom.</title>
        <authorList>
            <person name="Cao Y."/>
            <person name="Sun G."/>
            <person name="Zhai X."/>
            <person name="Xu P."/>
            <person name="Ma L."/>
            <person name="Deng M."/>
            <person name="Zhao Z."/>
            <person name="Yang H."/>
            <person name="Dong Y."/>
            <person name="Shang Z."/>
            <person name="Lv Y."/>
            <person name="Yan L."/>
            <person name="Liu H."/>
            <person name="Cao X."/>
            <person name="Li B."/>
            <person name="Wang Z."/>
            <person name="Zhao X."/>
            <person name="Yu H."/>
            <person name="Wang F."/>
            <person name="Ma W."/>
            <person name="Huang J."/>
            <person name="Fan G."/>
        </authorList>
    </citation>
    <scope>NUCLEOTIDE SEQUENCE [LARGE SCALE GENOMIC DNA]</scope>
    <source>
        <strain evidence="5 6">Zhengzhou</strain>
    </source>
</reference>
<dbReference type="PANTHER" id="PTHR23073">
    <property type="entry name" value="26S PROTEASOME REGULATORY SUBUNIT"/>
    <property type="match status" value="1"/>
</dbReference>
<keyword evidence="3" id="KW-0472">Membrane</keyword>
<dbReference type="EMBL" id="CP066882">
    <property type="protein sequence ID" value="QYC31357.1"/>
    <property type="molecule type" value="Genomic_DNA"/>
</dbReference>
<gene>
    <name evidence="5" type="ORF">HGD80_02205</name>
</gene>
<feature type="transmembrane region" description="Helical" evidence="3">
    <location>
        <begin position="27"/>
        <end position="49"/>
    </location>
</feature>
<evidence type="ECO:0000256" key="1">
    <source>
        <dbReference type="ARBA" id="ARBA00022741"/>
    </source>
</evidence>
<evidence type="ECO:0000313" key="6">
    <source>
        <dbReference type="Proteomes" id="UP000825369"/>
    </source>
</evidence>
<dbReference type="Proteomes" id="UP000825369">
    <property type="component" value="Chromosome"/>
</dbReference>
<sequence>MLHFYKIQKEYKYEPINYKSKENFFKIFIGTLLFILTTTLTIYFSYNLYHEYKQQKFKEYQKQMEQYDANKPPTKFSAYPLVSQRCKETNDDILNNISFANIIGMETEKETCSRILAIVSHPEWFQNAGKINKPKRLILHGVPGTGKTLLARAFMSQARQTSPSTDAGCFEFTPYDFITKTRE</sequence>
<keyword evidence="3" id="KW-1133">Transmembrane helix</keyword>
<dbReference type="InterPro" id="IPR050221">
    <property type="entry name" value="26S_Proteasome_ATPase"/>
</dbReference>
<evidence type="ECO:0000256" key="3">
    <source>
        <dbReference type="SAM" id="Phobius"/>
    </source>
</evidence>
<accession>A0ABX8TQB8</accession>
<dbReference type="InterPro" id="IPR003959">
    <property type="entry name" value="ATPase_AAA_core"/>
</dbReference>
<protein>
    <submittedName>
        <fullName evidence="5">AAA family ATPase</fullName>
    </submittedName>
</protein>
<proteinExistence type="predicted"/>
<evidence type="ECO:0000259" key="4">
    <source>
        <dbReference type="Pfam" id="PF00004"/>
    </source>
</evidence>
<dbReference type="Pfam" id="PF00004">
    <property type="entry name" value="AAA"/>
    <property type="match status" value="1"/>
</dbReference>
<name>A0ABX8TQB8_9MOLU</name>
<keyword evidence="6" id="KW-1185">Reference proteome</keyword>
<keyword evidence="1" id="KW-0547">Nucleotide-binding</keyword>
<keyword evidence="3" id="KW-0812">Transmembrane</keyword>
<evidence type="ECO:0000313" key="5">
    <source>
        <dbReference type="EMBL" id="QYC31357.1"/>
    </source>
</evidence>
<organism evidence="5 6">
    <name type="scientific">Paulownia witches'-broom phytoplasma</name>
    <dbReference type="NCBI Taxonomy" id="39647"/>
    <lineage>
        <taxon>Bacteria</taxon>
        <taxon>Bacillati</taxon>
        <taxon>Mycoplasmatota</taxon>
        <taxon>Mollicutes</taxon>
        <taxon>Acholeplasmatales</taxon>
        <taxon>Acholeplasmataceae</taxon>
        <taxon>Candidatus Phytoplasma</taxon>
        <taxon>16SrI (Aster yellows group)</taxon>
    </lineage>
</organism>
<feature type="domain" description="ATPase AAA-type core" evidence="4">
    <location>
        <begin position="137"/>
        <end position="159"/>
    </location>
</feature>
<evidence type="ECO:0000256" key="2">
    <source>
        <dbReference type="ARBA" id="ARBA00022840"/>
    </source>
</evidence>
<keyword evidence="2" id="KW-0067">ATP-binding</keyword>
<dbReference type="RefSeq" id="WP_219475510.1">
    <property type="nucleotide sequence ID" value="NZ_BSCX01000009.1"/>
</dbReference>